<dbReference type="GO" id="GO:0008270">
    <property type="term" value="F:zinc ion binding"/>
    <property type="evidence" value="ECO:0007669"/>
    <property type="project" value="UniProtKB-KW"/>
</dbReference>
<protein>
    <recommendedName>
        <fullName evidence="1">Gypsy retrotransposon integrase-like protein 1</fullName>
    </recommendedName>
</protein>
<dbReference type="SUPFAM" id="SSF50630">
    <property type="entry name" value="Acid proteases"/>
    <property type="match status" value="1"/>
</dbReference>
<dbReference type="PROSITE" id="PS50158">
    <property type="entry name" value="ZF_CCHC"/>
    <property type="match status" value="1"/>
</dbReference>
<dbReference type="InterPro" id="IPR036397">
    <property type="entry name" value="RNaseH_sf"/>
</dbReference>
<dbReference type="Pfam" id="PF17921">
    <property type="entry name" value="Integrase_H2C2"/>
    <property type="match status" value="1"/>
</dbReference>
<evidence type="ECO:0000313" key="7">
    <source>
        <dbReference type="Proteomes" id="UP000186698"/>
    </source>
</evidence>
<dbReference type="RefSeq" id="XP_041432231.1">
    <property type="nucleotide sequence ID" value="XM_041576297.1"/>
</dbReference>
<dbReference type="FunFam" id="1.10.340.70:FF:000001">
    <property type="entry name" value="Retrovirus-related Pol polyprotein from transposon gypsy-like Protein"/>
    <property type="match status" value="1"/>
</dbReference>
<sequence>MEDFVLRLAQLSAAQQEENVLQRETNAQQAAQQEIVRLLSAQVTALAEAAERDIQMQAEAARKDRETLAEVLQQLNLRQEQSGIATANSGLVKASHFLQKMTPHDGWSKTQWAGLVAPFLMGDSQKAYFDLSTEDAQDYEKLKLEILRRLGVTPAVRAQRVHRWNYRPNKSPRSQIHDLIYLVRKWLQPETLTAPQIVERVTMDRFLTALPHELRKWVSHADPKSADELVEMVERYLAAEGFLAGVSPPENLPAKRRLPAGPGRGTSASSPPGGSKPWVKTNMDARSLKDTIPGSNIQCWRCQTWGHVAAKCPTVTEPMECEAARRLSFFAHPACLTSAVAHMALVKVGGRSVQALLDSGSLVTLVHSDLVTPDQMEKRCIGVLCIHGDAKSYCTAVVPIETQFGVTFHEVGVSKSLMHSLILGRDFPLFWDLWKVEFPPPTSLTLEAECPVGLPEIGDSSSEVSAVRLAPVEPDQFPISVLLGDTEGPQESGEESPMPELDCSQDNFGTSQLRDPTLTHAWENVAMINGVAQSTGLENVYPHFVVNHNLLYRVDDIRGEVVEQLVVPSSHRKVVLDLAHKNPMGGHLAAEKTQQRVLQRFFWPGVFVEIKRYCESCPECQLTSPAPHYWGPLVPLPIIEVPFHRIAMDLVGPLVKSAKGHQYILVVLDYATRYPEAVPLRNTSAKTIARELFYMFARTGIPKEVLTDQGTPFMSRVMKDLCKLLGIKQLRTSVYHPQTDGLVERSIRLSKEC</sequence>
<dbReference type="GeneID" id="121397972"/>
<dbReference type="PANTHER" id="PTHR46888">
    <property type="entry name" value="ZINC KNUCKLE DOMAINCONTAINING PROTEIN-RELATED"/>
    <property type="match status" value="1"/>
</dbReference>
<gene>
    <name evidence="8" type="primary">LOC121397972</name>
</gene>
<accession>A0A8J1LT46</accession>
<keyword evidence="2" id="KW-0862">Zinc</keyword>
<dbReference type="Gene3D" id="1.10.340.70">
    <property type="match status" value="1"/>
</dbReference>
<dbReference type="SMART" id="SM00431">
    <property type="entry name" value="SCAN"/>
    <property type="match status" value="1"/>
</dbReference>
<name>A0A8J1LT46_XENLA</name>
<dbReference type="SUPFAM" id="SSF53098">
    <property type="entry name" value="Ribonuclease H-like"/>
    <property type="match status" value="1"/>
</dbReference>
<keyword evidence="2" id="KW-0863">Zinc-finger</keyword>
<dbReference type="GO" id="GO:0015074">
    <property type="term" value="P:DNA integration"/>
    <property type="evidence" value="ECO:0007669"/>
    <property type="project" value="InterPro"/>
</dbReference>
<proteinExistence type="predicted"/>
<dbReference type="Proteomes" id="UP000186698">
    <property type="component" value="Chromosome 9_10L"/>
</dbReference>
<evidence type="ECO:0000259" key="5">
    <source>
        <dbReference type="PROSITE" id="PS50804"/>
    </source>
</evidence>
<keyword evidence="2" id="KW-0479">Metal-binding</keyword>
<evidence type="ECO:0000313" key="8">
    <source>
        <dbReference type="RefSeq" id="XP_041432231.1"/>
    </source>
</evidence>
<evidence type="ECO:0000259" key="6">
    <source>
        <dbReference type="PROSITE" id="PS50994"/>
    </source>
</evidence>
<dbReference type="InterPro" id="IPR036875">
    <property type="entry name" value="Znf_CCHC_sf"/>
</dbReference>
<feature type="domain" description="CCHC-type" evidence="4">
    <location>
        <begin position="299"/>
        <end position="313"/>
    </location>
</feature>
<dbReference type="InterPro" id="IPR001878">
    <property type="entry name" value="Znf_CCHC"/>
</dbReference>
<reference evidence="8" key="1">
    <citation type="submission" date="2025-08" db="UniProtKB">
        <authorList>
            <consortium name="RefSeq"/>
        </authorList>
    </citation>
    <scope>IDENTIFICATION</scope>
    <source>
        <strain evidence="8">J_2021</strain>
        <tissue evidence="8">Erythrocytes</tissue>
    </source>
</reference>
<organism evidence="7 8">
    <name type="scientific">Xenopus laevis</name>
    <name type="common">African clawed frog</name>
    <dbReference type="NCBI Taxonomy" id="8355"/>
    <lineage>
        <taxon>Eukaryota</taxon>
        <taxon>Metazoa</taxon>
        <taxon>Chordata</taxon>
        <taxon>Craniata</taxon>
        <taxon>Vertebrata</taxon>
        <taxon>Euteleostomi</taxon>
        <taxon>Amphibia</taxon>
        <taxon>Batrachia</taxon>
        <taxon>Anura</taxon>
        <taxon>Pipoidea</taxon>
        <taxon>Pipidae</taxon>
        <taxon>Xenopodinae</taxon>
        <taxon>Xenopus</taxon>
        <taxon>Xenopus</taxon>
    </lineage>
</organism>
<dbReference type="Pfam" id="PF02023">
    <property type="entry name" value="SCAN"/>
    <property type="match status" value="1"/>
</dbReference>
<dbReference type="PROSITE" id="PS50804">
    <property type="entry name" value="SCAN_BOX"/>
    <property type="match status" value="1"/>
</dbReference>
<dbReference type="InterPro" id="IPR038269">
    <property type="entry name" value="SCAN_sf"/>
</dbReference>
<keyword evidence="7" id="KW-1185">Reference proteome</keyword>
<feature type="domain" description="Integrase catalytic" evidence="6">
    <location>
        <begin position="638"/>
        <end position="753"/>
    </location>
</feature>
<dbReference type="SUPFAM" id="SSF57756">
    <property type="entry name" value="Retrovirus zinc finger-like domains"/>
    <property type="match status" value="1"/>
</dbReference>
<evidence type="ECO:0000256" key="3">
    <source>
        <dbReference type="SAM" id="MobiDB-lite"/>
    </source>
</evidence>
<dbReference type="PROSITE" id="PS50994">
    <property type="entry name" value="INTEGRASE"/>
    <property type="match status" value="1"/>
</dbReference>
<dbReference type="AlphaFoldDB" id="A0A8J1LT46"/>
<dbReference type="Gene3D" id="1.10.4020.10">
    <property type="entry name" value="DNA breaking-rejoining enzymes"/>
    <property type="match status" value="1"/>
</dbReference>
<dbReference type="CDD" id="cd00303">
    <property type="entry name" value="retropepsin_like"/>
    <property type="match status" value="1"/>
</dbReference>
<evidence type="ECO:0000259" key="4">
    <source>
        <dbReference type="PROSITE" id="PS50158"/>
    </source>
</evidence>
<dbReference type="SUPFAM" id="SSF47353">
    <property type="entry name" value="Retrovirus capsid dimerization domain-like"/>
    <property type="match status" value="1"/>
</dbReference>
<evidence type="ECO:0000256" key="2">
    <source>
        <dbReference type="PROSITE-ProRule" id="PRU00047"/>
    </source>
</evidence>
<dbReference type="InterPro" id="IPR003309">
    <property type="entry name" value="SCAN_dom"/>
</dbReference>
<evidence type="ECO:0000256" key="1">
    <source>
        <dbReference type="ARBA" id="ARBA00039658"/>
    </source>
</evidence>
<dbReference type="GO" id="GO:0003676">
    <property type="term" value="F:nucleic acid binding"/>
    <property type="evidence" value="ECO:0007669"/>
    <property type="project" value="InterPro"/>
</dbReference>
<dbReference type="PANTHER" id="PTHR46888:SF15">
    <property type="entry name" value="ZINC FINGER AND SCAN DOMAIN-CONTAINING PROTEIN 12-LIKE"/>
    <property type="match status" value="1"/>
</dbReference>
<feature type="domain" description="SCAN box" evidence="5">
    <location>
        <begin position="159"/>
        <end position="234"/>
    </location>
</feature>
<dbReference type="Pfam" id="PF00665">
    <property type="entry name" value="rve"/>
    <property type="match status" value="1"/>
</dbReference>
<dbReference type="KEGG" id="xla:121397972"/>
<dbReference type="InterPro" id="IPR012337">
    <property type="entry name" value="RNaseH-like_sf"/>
</dbReference>
<dbReference type="InterPro" id="IPR041588">
    <property type="entry name" value="Integrase_H2C2"/>
</dbReference>
<feature type="region of interest" description="Disordered" evidence="3">
    <location>
        <begin position="248"/>
        <end position="278"/>
    </location>
</feature>
<dbReference type="OrthoDB" id="9907264at2759"/>
<dbReference type="Gene3D" id="3.30.420.10">
    <property type="entry name" value="Ribonuclease H-like superfamily/Ribonuclease H"/>
    <property type="match status" value="1"/>
</dbReference>
<dbReference type="InterPro" id="IPR021109">
    <property type="entry name" value="Peptidase_aspartic_dom_sf"/>
</dbReference>
<dbReference type="InterPro" id="IPR001584">
    <property type="entry name" value="Integrase_cat-core"/>
</dbReference>